<dbReference type="OrthoDB" id="2138282at2759"/>
<feature type="signal peptide" evidence="1">
    <location>
        <begin position="1"/>
        <end position="21"/>
    </location>
</feature>
<dbReference type="PANTHER" id="PTHR37273:SF1">
    <property type="entry name" value="ADL397C-AP"/>
    <property type="match status" value="1"/>
</dbReference>
<proteinExistence type="predicted"/>
<dbReference type="EMBL" id="BFAD01000003">
    <property type="protein sequence ID" value="GBE81101.1"/>
    <property type="molecule type" value="Genomic_DNA"/>
</dbReference>
<dbReference type="InterPro" id="IPR012349">
    <property type="entry name" value="Split_barrel_FMN-bd"/>
</dbReference>
<name>A0A401GG50_9APHY</name>
<keyword evidence="4" id="KW-1185">Reference proteome</keyword>
<protein>
    <recommendedName>
        <fullName evidence="2">CREG-like beta-barrel domain-containing protein</fullName>
    </recommendedName>
</protein>
<evidence type="ECO:0000256" key="1">
    <source>
        <dbReference type="SAM" id="SignalP"/>
    </source>
</evidence>
<gene>
    <name evidence="3" type="ORF">SCP_0308260</name>
</gene>
<sequence length="215" mass="23733">MLLSQWLSFVCMIIVVSVAEGYETVDDAAILARMLVDSSESVGTMATIYPETHPDLAGIPFSLQEYYASCHGNGSLTLLLMPISRHGRNILSSESHEASISITTARPDASRARVALMGSVTVYKDIKNVPNVGSISLCYLARHPDARRWLPGPREPHIAYWAIFDPHTVYYVGGFGSEHYIGYIPLGMYQSPDSSHANDRPNLVEQYATWSSCFS</sequence>
<organism evidence="3 4">
    <name type="scientific">Sparassis crispa</name>
    <dbReference type="NCBI Taxonomy" id="139825"/>
    <lineage>
        <taxon>Eukaryota</taxon>
        <taxon>Fungi</taxon>
        <taxon>Dikarya</taxon>
        <taxon>Basidiomycota</taxon>
        <taxon>Agaricomycotina</taxon>
        <taxon>Agaricomycetes</taxon>
        <taxon>Polyporales</taxon>
        <taxon>Sparassidaceae</taxon>
        <taxon>Sparassis</taxon>
    </lineage>
</organism>
<dbReference type="AlphaFoldDB" id="A0A401GG50"/>
<keyword evidence="1" id="KW-0732">Signal</keyword>
<evidence type="ECO:0000313" key="3">
    <source>
        <dbReference type="EMBL" id="GBE81101.1"/>
    </source>
</evidence>
<reference evidence="3 4" key="1">
    <citation type="journal article" date="2018" name="Sci. Rep.">
        <title>Genome sequence of the cauliflower mushroom Sparassis crispa (Hanabiratake) and its association with beneficial usage.</title>
        <authorList>
            <person name="Kiyama R."/>
            <person name="Furutani Y."/>
            <person name="Kawaguchi K."/>
            <person name="Nakanishi T."/>
        </authorList>
    </citation>
    <scope>NUCLEOTIDE SEQUENCE [LARGE SCALE GENOMIC DNA]</scope>
</reference>
<dbReference type="InterPro" id="IPR055343">
    <property type="entry name" value="CREG_beta-barrel"/>
</dbReference>
<dbReference type="Pfam" id="PF13883">
    <property type="entry name" value="CREG_beta-barrel"/>
    <property type="match status" value="1"/>
</dbReference>
<dbReference type="PANTHER" id="PTHR37273">
    <property type="entry name" value="CHROMOSOME 8, WHOLE GENOME SHOTGUN SEQUENCE"/>
    <property type="match status" value="1"/>
</dbReference>
<feature type="chain" id="PRO_5019559964" description="CREG-like beta-barrel domain-containing protein" evidence="1">
    <location>
        <begin position="22"/>
        <end position="215"/>
    </location>
</feature>
<dbReference type="STRING" id="139825.A0A401GG50"/>
<dbReference type="Gene3D" id="2.30.110.10">
    <property type="entry name" value="Electron Transport, Fmn-binding Protein, Chain A"/>
    <property type="match status" value="1"/>
</dbReference>
<dbReference type="Proteomes" id="UP000287166">
    <property type="component" value="Unassembled WGS sequence"/>
</dbReference>
<feature type="domain" description="CREG-like beta-barrel" evidence="2">
    <location>
        <begin position="24"/>
        <end position="181"/>
    </location>
</feature>
<evidence type="ECO:0000313" key="4">
    <source>
        <dbReference type="Proteomes" id="UP000287166"/>
    </source>
</evidence>
<dbReference type="SUPFAM" id="SSF50475">
    <property type="entry name" value="FMN-binding split barrel"/>
    <property type="match status" value="1"/>
</dbReference>
<accession>A0A401GG50</accession>
<dbReference type="InParanoid" id="A0A401GG50"/>
<dbReference type="GeneID" id="38778018"/>
<evidence type="ECO:0000259" key="2">
    <source>
        <dbReference type="Pfam" id="PF13883"/>
    </source>
</evidence>
<dbReference type="RefSeq" id="XP_027612014.1">
    <property type="nucleotide sequence ID" value="XM_027756213.1"/>
</dbReference>
<comment type="caution">
    <text evidence="3">The sequence shown here is derived from an EMBL/GenBank/DDBJ whole genome shotgun (WGS) entry which is preliminary data.</text>
</comment>